<organism evidence="1 2">
    <name type="scientific">Artemisia annua</name>
    <name type="common">Sweet wormwood</name>
    <dbReference type="NCBI Taxonomy" id="35608"/>
    <lineage>
        <taxon>Eukaryota</taxon>
        <taxon>Viridiplantae</taxon>
        <taxon>Streptophyta</taxon>
        <taxon>Embryophyta</taxon>
        <taxon>Tracheophyta</taxon>
        <taxon>Spermatophyta</taxon>
        <taxon>Magnoliopsida</taxon>
        <taxon>eudicotyledons</taxon>
        <taxon>Gunneridae</taxon>
        <taxon>Pentapetalae</taxon>
        <taxon>asterids</taxon>
        <taxon>campanulids</taxon>
        <taxon>Asterales</taxon>
        <taxon>Asteraceae</taxon>
        <taxon>Asteroideae</taxon>
        <taxon>Anthemideae</taxon>
        <taxon>Artemisiinae</taxon>
        <taxon>Artemisia</taxon>
    </lineage>
</organism>
<gene>
    <name evidence="1" type="ORF">CTI12_AA265720</name>
</gene>
<dbReference type="AlphaFoldDB" id="A0A2U1NHI5"/>
<protein>
    <submittedName>
        <fullName evidence="1">Uncharacterized protein</fullName>
    </submittedName>
</protein>
<proteinExistence type="predicted"/>
<reference evidence="1 2" key="1">
    <citation type="journal article" date="2018" name="Mol. Plant">
        <title>The genome of Artemisia annua provides insight into the evolution of Asteraceae family and artemisinin biosynthesis.</title>
        <authorList>
            <person name="Shen Q."/>
            <person name="Zhang L."/>
            <person name="Liao Z."/>
            <person name="Wang S."/>
            <person name="Yan T."/>
            <person name="Shi P."/>
            <person name="Liu M."/>
            <person name="Fu X."/>
            <person name="Pan Q."/>
            <person name="Wang Y."/>
            <person name="Lv Z."/>
            <person name="Lu X."/>
            <person name="Zhang F."/>
            <person name="Jiang W."/>
            <person name="Ma Y."/>
            <person name="Chen M."/>
            <person name="Hao X."/>
            <person name="Li L."/>
            <person name="Tang Y."/>
            <person name="Lv G."/>
            <person name="Zhou Y."/>
            <person name="Sun X."/>
            <person name="Brodelius P.E."/>
            <person name="Rose J.K.C."/>
            <person name="Tang K."/>
        </authorList>
    </citation>
    <scope>NUCLEOTIDE SEQUENCE [LARGE SCALE GENOMIC DNA]</scope>
    <source>
        <strain evidence="2">cv. Huhao1</strain>
        <tissue evidence="1">Leaf</tissue>
    </source>
</reference>
<evidence type="ECO:0000313" key="2">
    <source>
        <dbReference type="Proteomes" id="UP000245207"/>
    </source>
</evidence>
<comment type="caution">
    <text evidence="1">The sequence shown here is derived from an EMBL/GenBank/DDBJ whole genome shotgun (WGS) entry which is preliminary data.</text>
</comment>
<name>A0A2U1NHI5_ARTAN</name>
<accession>A0A2U1NHI5</accession>
<dbReference type="Proteomes" id="UP000245207">
    <property type="component" value="Unassembled WGS sequence"/>
</dbReference>
<evidence type="ECO:0000313" key="1">
    <source>
        <dbReference type="EMBL" id="PWA72926.1"/>
    </source>
</evidence>
<dbReference type="EMBL" id="PKPP01002821">
    <property type="protein sequence ID" value="PWA72926.1"/>
    <property type="molecule type" value="Genomic_DNA"/>
</dbReference>
<keyword evidence="2" id="KW-1185">Reference proteome</keyword>
<sequence length="95" mass="10109">MFTSKDVSFYHVTSTLFDSGLDVDICGMTSCVSVSAAGMLRLEEAVSGVGAAFILTNESVSRLKHAMDGLKHAMDVFANARSIEHEILVIVLGAD</sequence>